<proteinExistence type="predicted"/>
<dbReference type="OrthoDB" id="2155372at2759"/>
<protein>
    <recommendedName>
        <fullName evidence="7">Globin family profile domain-containing protein</fullName>
    </recommendedName>
</protein>
<organism evidence="5 6">
    <name type="scientific">Stentor coeruleus</name>
    <dbReference type="NCBI Taxonomy" id="5963"/>
    <lineage>
        <taxon>Eukaryota</taxon>
        <taxon>Sar</taxon>
        <taxon>Alveolata</taxon>
        <taxon>Ciliophora</taxon>
        <taxon>Postciliodesmatophora</taxon>
        <taxon>Heterotrichea</taxon>
        <taxon>Heterotrichida</taxon>
        <taxon>Stentoridae</taxon>
        <taxon>Stentor</taxon>
    </lineage>
</organism>
<name>A0A1R2AQU7_9CILI</name>
<keyword evidence="1" id="KW-0813">Transport</keyword>
<dbReference type="GO" id="GO:0019825">
    <property type="term" value="F:oxygen binding"/>
    <property type="evidence" value="ECO:0007669"/>
    <property type="project" value="InterPro"/>
</dbReference>
<keyword evidence="3" id="KW-0479">Metal-binding</keyword>
<evidence type="ECO:0000256" key="4">
    <source>
        <dbReference type="ARBA" id="ARBA00023004"/>
    </source>
</evidence>
<keyword evidence="6" id="KW-1185">Reference proteome</keyword>
<evidence type="ECO:0000313" key="6">
    <source>
        <dbReference type="Proteomes" id="UP000187209"/>
    </source>
</evidence>
<dbReference type="Gene3D" id="1.10.490.10">
    <property type="entry name" value="Globins"/>
    <property type="match status" value="1"/>
</dbReference>
<comment type="caution">
    <text evidence="5">The sequence shown here is derived from an EMBL/GenBank/DDBJ whole genome shotgun (WGS) entry which is preliminary data.</text>
</comment>
<keyword evidence="4" id="KW-0408">Iron</keyword>
<dbReference type="Pfam" id="PF01152">
    <property type="entry name" value="Bac_globin"/>
    <property type="match status" value="1"/>
</dbReference>
<dbReference type="SUPFAM" id="SSF46458">
    <property type="entry name" value="Globin-like"/>
    <property type="match status" value="1"/>
</dbReference>
<dbReference type="InterPro" id="IPR009050">
    <property type="entry name" value="Globin-like_sf"/>
</dbReference>
<sequence length="118" mass="13917">MESIFDKYGGNDFWQKVLNEFYETNIKDHRLTQFFESADIGKIKKMYKCLLASALSDQGDPVHVSIRRVHNPYPISQLEFEAFLENFDQVLEINRLRVEDKVQVLTIVNSYRNDVVKQ</sequence>
<evidence type="ECO:0008006" key="7">
    <source>
        <dbReference type="Google" id="ProtNLM"/>
    </source>
</evidence>
<dbReference type="InterPro" id="IPR012292">
    <property type="entry name" value="Globin/Proto"/>
</dbReference>
<dbReference type="GO" id="GO:0020037">
    <property type="term" value="F:heme binding"/>
    <property type="evidence" value="ECO:0007669"/>
    <property type="project" value="InterPro"/>
</dbReference>
<evidence type="ECO:0000256" key="2">
    <source>
        <dbReference type="ARBA" id="ARBA00022617"/>
    </source>
</evidence>
<dbReference type="GO" id="GO:0046872">
    <property type="term" value="F:metal ion binding"/>
    <property type="evidence" value="ECO:0007669"/>
    <property type="project" value="UniProtKB-KW"/>
</dbReference>
<dbReference type="AlphaFoldDB" id="A0A1R2AQU7"/>
<dbReference type="Proteomes" id="UP000187209">
    <property type="component" value="Unassembled WGS sequence"/>
</dbReference>
<evidence type="ECO:0000256" key="1">
    <source>
        <dbReference type="ARBA" id="ARBA00022448"/>
    </source>
</evidence>
<gene>
    <name evidence="5" type="ORF">SteCoe_36100</name>
</gene>
<dbReference type="InterPro" id="IPR001486">
    <property type="entry name" value="Hemoglobin_trunc"/>
</dbReference>
<evidence type="ECO:0000256" key="3">
    <source>
        <dbReference type="ARBA" id="ARBA00022723"/>
    </source>
</evidence>
<reference evidence="5 6" key="1">
    <citation type="submission" date="2016-11" db="EMBL/GenBank/DDBJ databases">
        <title>The macronuclear genome of Stentor coeruleus: a giant cell with tiny introns.</title>
        <authorList>
            <person name="Slabodnick M."/>
            <person name="Ruby J.G."/>
            <person name="Reiff S.B."/>
            <person name="Swart E.C."/>
            <person name="Gosai S."/>
            <person name="Prabakaran S."/>
            <person name="Witkowska E."/>
            <person name="Larue G.E."/>
            <person name="Fisher S."/>
            <person name="Freeman R.M."/>
            <person name="Gunawardena J."/>
            <person name="Chu W."/>
            <person name="Stover N.A."/>
            <person name="Gregory B.D."/>
            <person name="Nowacki M."/>
            <person name="Derisi J."/>
            <person name="Roy S.W."/>
            <person name="Marshall W.F."/>
            <person name="Sood P."/>
        </authorList>
    </citation>
    <scope>NUCLEOTIDE SEQUENCE [LARGE SCALE GENOMIC DNA]</scope>
    <source>
        <strain evidence="5">WM001</strain>
    </source>
</reference>
<dbReference type="EMBL" id="MPUH01001608">
    <property type="protein sequence ID" value="OMJ66894.1"/>
    <property type="molecule type" value="Genomic_DNA"/>
</dbReference>
<accession>A0A1R2AQU7</accession>
<evidence type="ECO:0000313" key="5">
    <source>
        <dbReference type="EMBL" id="OMJ66894.1"/>
    </source>
</evidence>
<keyword evidence="2" id="KW-0349">Heme</keyword>